<name>A0A7R9EVZ9_9NEOP</name>
<accession>A0A7R9EVZ9</accession>
<dbReference type="GO" id="GO:0062129">
    <property type="term" value="C:chitin-based extracellular matrix"/>
    <property type="evidence" value="ECO:0007669"/>
    <property type="project" value="TreeGrafter"/>
</dbReference>
<evidence type="ECO:0000256" key="2">
    <source>
        <dbReference type="PROSITE-ProRule" id="PRU00497"/>
    </source>
</evidence>
<evidence type="ECO:0000256" key="1">
    <source>
        <dbReference type="ARBA" id="ARBA00022460"/>
    </source>
</evidence>
<sequence>MKVLVVIAAILAMSTARPQSPKDAVVETQSFDNIGTGPFNWASNDGVDRQESGLLKNVNSANPSLSVSGTYTYVVDGKTISVSYVADENGFQPKGAHIPGERRAMLTESEEDRSEKGGDGAGTLPAIHRTRDINDSSSGGSGNLACRTTFNCFSWNWDCVLDSGQCS</sequence>
<gene>
    <name evidence="5" type="ORF">TBIB3V08_LOCUS4809</name>
</gene>
<organism evidence="5">
    <name type="scientific">Timema bartmani</name>
    <dbReference type="NCBI Taxonomy" id="61472"/>
    <lineage>
        <taxon>Eukaryota</taxon>
        <taxon>Metazoa</taxon>
        <taxon>Ecdysozoa</taxon>
        <taxon>Arthropoda</taxon>
        <taxon>Hexapoda</taxon>
        <taxon>Insecta</taxon>
        <taxon>Pterygota</taxon>
        <taxon>Neoptera</taxon>
        <taxon>Polyneoptera</taxon>
        <taxon>Phasmatodea</taxon>
        <taxon>Timematodea</taxon>
        <taxon>Timematoidea</taxon>
        <taxon>Timematidae</taxon>
        <taxon>Timema</taxon>
    </lineage>
</organism>
<evidence type="ECO:0000256" key="4">
    <source>
        <dbReference type="SAM" id="SignalP"/>
    </source>
</evidence>
<feature type="signal peptide" evidence="4">
    <location>
        <begin position="1"/>
        <end position="16"/>
    </location>
</feature>
<proteinExistence type="predicted"/>
<protein>
    <submittedName>
        <fullName evidence="5">Uncharacterized protein</fullName>
    </submittedName>
</protein>
<dbReference type="PANTHER" id="PTHR10380:SF173">
    <property type="entry name" value="CUTICULAR PROTEIN 47EF, ISOFORM C-RELATED"/>
    <property type="match status" value="1"/>
</dbReference>
<dbReference type="AlphaFoldDB" id="A0A7R9EVZ9"/>
<evidence type="ECO:0000256" key="3">
    <source>
        <dbReference type="SAM" id="MobiDB-lite"/>
    </source>
</evidence>
<dbReference type="PROSITE" id="PS51155">
    <property type="entry name" value="CHIT_BIND_RR_2"/>
    <property type="match status" value="1"/>
</dbReference>
<dbReference type="InterPro" id="IPR050468">
    <property type="entry name" value="Cuticle_Struct_Prot"/>
</dbReference>
<dbReference type="EMBL" id="OD565694">
    <property type="protein sequence ID" value="CAD7442375.1"/>
    <property type="molecule type" value="Genomic_DNA"/>
</dbReference>
<dbReference type="GO" id="GO:0008010">
    <property type="term" value="F:structural constituent of chitin-based larval cuticle"/>
    <property type="evidence" value="ECO:0007669"/>
    <property type="project" value="TreeGrafter"/>
</dbReference>
<keyword evidence="4" id="KW-0732">Signal</keyword>
<dbReference type="PANTHER" id="PTHR10380">
    <property type="entry name" value="CUTICLE PROTEIN"/>
    <property type="match status" value="1"/>
</dbReference>
<keyword evidence="1 2" id="KW-0193">Cuticle</keyword>
<evidence type="ECO:0000313" key="5">
    <source>
        <dbReference type="EMBL" id="CAD7442375.1"/>
    </source>
</evidence>
<feature type="chain" id="PRO_5031057666" evidence="4">
    <location>
        <begin position="17"/>
        <end position="167"/>
    </location>
</feature>
<dbReference type="Pfam" id="PF00379">
    <property type="entry name" value="Chitin_bind_4"/>
    <property type="match status" value="1"/>
</dbReference>
<feature type="region of interest" description="Disordered" evidence="3">
    <location>
        <begin position="105"/>
        <end position="140"/>
    </location>
</feature>
<reference evidence="5" key="1">
    <citation type="submission" date="2020-11" db="EMBL/GenBank/DDBJ databases">
        <authorList>
            <person name="Tran Van P."/>
        </authorList>
    </citation>
    <scope>NUCLEOTIDE SEQUENCE</scope>
</reference>
<dbReference type="InterPro" id="IPR000618">
    <property type="entry name" value="Insect_cuticle"/>
</dbReference>